<dbReference type="SUPFAM" id="SSF160719">
    <property type="entry name" value="gpW/gp25-like"/>
    <property type="match status" value="1"/>
</dbReference>
<comment type="caution">
    <text evidence="1">The sequence shown here is derived from an EMBL/GenBank/DDBJ whole genome shotgun (WGS) entry which is preliminary data.</text>
</comment>
<evidence type="ECO:0000313" key="1">
    <source>
        <dbReference type="EMBL" id="GLX80379.1"/>
    </source>
</evidence>
<keyword evidence="2" id="KW-1185">Reference proteome</keyword>
<accession>A0ABQ6GYS6</accession>
<evidence type="ECO:0000313" key="2">
    <source>
        <dbReference type="Proteomes" id="UP001157186"/>
    </source>
</evidence>
<dbReference type="EMBL" id="BSST01000001">
    <property type="protein sequence ID" value="GLX80379.1"/>
    <property type="molecule type" value="Genomic_DNA"/>
</dbReference>
<evidence type="ECO:0008006" key="3">
    <source>
        <dbReference type="Google" id="ProtNLM"/>
    </source>
</evidence>
<organism evidence="1 2">
    <name type="scientific">Thalassotalea insulae</name>
    <dbReference type="NCBI Taxonomy" id="2056778"/>
    <lineage>
        <taxon>Bacteria</taxon>
        <taxon>Pseudomonadati</taxon>
        <taxon>Pseudomonadota</taxon>
        <taxon>Gammaproteobacteria</taxon>
        <taxon>Alteromonadales</taxon>
        <taxon>Colwelliaceae</taxon>
        <taxon>Thalassotalea</taxon>
    </lineage>
</organism>
<dbReference type="Proteomes" id="UP001157186">
    <property type="component" value="Unassembled WGS sequence"/>
</dbReference>
<sequence>MGKAFFEKLTQAGRPVSNKESVINNVERILNYGGYLDAGVDASVGPANSRLKGIYRTGLVAVVDQSLDNKDQITQFQLEMVRVLKAFEPRIKQVEVVNIGQMELRSRCQLKIQLSDEDFEQEFVFG</sequence>
<reference evidence="1 2" key="1">
    <citation type="submission" date="2023-03" db="EMBL/GenBank/DDBJ databases">
        <title>Draft genome sequence of Thalassotalea insulae KCTC 62186T.</title>
        <authorList>
            <person name="Sawabe T."/>
        </authorList>
    </citation>
    <scope>NUCLEOTIDE SEQUENCE [LARGE SCALE GENOMIC DNA]</scope>
    <source>
        <strain evidence="1 2">KCTC 62186</strain>
    </source>
</reference>
<protein>
    <recommendedName>
        <fullName evidence="3">IraD/Gp25-like domain-containing protein</fullName>
    </recommendedName>
</protein>
<dbReference type="RefSeq" id="WP_284246363.1">
    <property type="nucleotide sequence ID" value="NZ_BSST01000001.1"/>
</dbReference>
<gene>
    <name evidence="1" type="ORF">tinsulaeT_37190</name>
</gene>
<name>A0ABQ6GYS6_9GAMM</name>
<proteinExistence type="predicted"/>